<dbReference type="EMBL" id="VKHP01000069">
    <property type="protein sequence ID" value="NEU97793.1"/>
    <property type="molecule type" value="Genomic_DNA"/>
</dbReference>
<dbReference type="GO" id="GO:0016747">
    <property type="term" value="F:acyltransferase activity, transferring groups other than amino-acyl groups"/>
    <property type="evidence" value="ECO:0007669"/>
    <property type="project" value="InterPro"/>
</dbReference>
<dbReference type="Pfam" id="PF00583">
    <property type="entry name" value="Acetyltransf_1"/>
    <property type="match status" value="1"/>
</dbReference>
<reference evidence="4 5" key="1">
    <citation type="journal article" date="2020" name="Arch. Microbiol.">
        <title>Bradyrhizobium uaiense sp. nov., a new highly efficient cowpea symbiont.</title>
        <authorList>
            <person name="Cabral Michel D."/>
            <person name="Azarias Guimaraes A."/>
            <person name="Martins da Costa E."/>
            <person name="Soares de Carvalho T."/>
            <person name="Balsanelli E."/>
            <person name="Willems A."/>
            <person name="Maltempi de Souza E."/>
            <person name="de Souza Moreira F.M."/>
        </authorList>
    </citation>
    <scope>NUCLEOTIDE SEQUENCE [LARGE SCALE GENOMIC DNA]</scope>
    <source>
        <strain evidence="4 5">UFLA 03-164</strain>
    </source>
</reference>
<dbReference type="Proteomes" id="UP000468531">
    <property type="component" value="Unassembled WGS sequence"/>
</dbReference>
<dbReference type="PANTHER" id="PTHR43877">
    <property type="entry name" value="AMINOALKYLPHOSPHONATE N-ACETYLTRANSFERASE-RELATED-RELATED"/>
    <property type="match status" value="1"/>
</dbReference>
<dbReference type="CDD" id="cd04301">
    <property type="entry name" value="NAT_SF"/>
    <property type="match status" value="1"/>
</dbReference>
<evidence type="ECO:0000259" key="3">
    <source>
        <dbReference type="PROSITE" id="PS51186"/>
    </source>
</evidence>
<keyword evidence="1 4" id="KW-0808">Transferase</keyword>
<dbReference type="Gene3D" id="3.40.630.30">
    <property type="match status" value="1"/>
</dbReference>
<dbReference type="SUPFAM" id="SSF55729">
    <property type="entry name" value="Acyl-CoA N-acyltransferases (Nat)"/>
    <property type="match status" value="1"/>
</dbReference>
<dbReference type="InterPro" id="IPR000182">
    <property type="entry name" value="GNAT_dom"/>
</dbReference>
<dbReference type="PANTHER" id="PTHR43877:SF1">
    <property type="entry name" value="ACETYLTRANSFERASE"/>
    <property type="match status" value="1"/>
</dbReference>
<comment type="caution">
    <text evidence="4">The sequence shown here is derived from an EMBL/GenBank/DDBJ whole genome shotgun (WGS) entry which is preliminary data.</text>
</comment>
<keyword evidence="2" id="KW-0012">Acyltransferase</keyword>
<gene>
    <name evidence="4" type="ORF">FNJ47_18615</name>
</gene>
<name>A0A6P1BHQ7_9BRAD</name>
<evidence type="ECO:0000256" key="2">
    <source>
        <dbReference type="ARBA" id="ARBA00023315"/>
    </source>
</evidence>
<sequence>MAETGLLVGQKIDLTRVDLREIDMTEQRSYPRHVKTEAGDIEFRLMKRADEAAVLAFAQKLPTHDLLFLPRNISQPKVLSAWINEIERGDITSLLAIKDGKVVGCGTLVRDPHSWSPHVGEIRMVVSLDVRGQGVGRALSQETFAIALGAGLEKFSVQMTVDQRAAIALFESLGFKAEALLRDHVRDVEGKTHDIVVLGHNVAQVRAQMEAYGVPGAVGGG</sequence>
<evidence type="ECO:0000313" key="4">
    <source>
        <dbReference type="EMBL" id="NEU97793.1"/>
    </source>
</evidence>
<evidence type="ECO:0000256" key="1">
    <source>
        <dbReference type="ARBA" id="ARBA00022679"/>
    </source>
</evidence>
<dbReference type="InterPro" id="IPR050832">
    <property type="entry name" value="Bact_Acetyltransf"/>
</dbReference>
<evidence type="ECO:0000313" key="5">
    <source>
        <dbReference type="Proteomes" id="UP000468531"/>
    </source>
</evidence>
<organism evidence="4 5">
    <name type="scientific">Bradyrhizobium uaiense</name>
    <dbReference type="NCBI Taxonomy" id="2594946"/>
    <lineage>
        <taxon>Bacteria</taxon>
        <taxon>Pseudomonadati</taxon>
        <taxon>Pseudomonadota</taxon>
        <taxon>Alphaproteobacteria</taxon>
        <taxon>Hyphomicrobiales</taxon>
        <taxon>Nitrobacteraceae</taxon>
        <taxon>Bradyrhizobium</taxon>
    </lineage>
</organism>
<dbReference type="PROSITE" id="PS51186">
    <property type="entry name" value="GNAT"/>
    <property type="match status" value="1"/>
</dbReference>
<protein>
    <submittedName>
        <fullName evidence="4">GNAT family N-acetyltransferase</fullName>
    </submittedName>
</protein>
<proteinExistence type="predicted"/>
<dbReference type="InterPro" id="IPR016181">
    <property type="entry name" value="Acyl_CoA_acyltransferase"/>
</dbReference>
<feature type="domain" description="N-acetyltransferase" evidence="3">
    <location>
        <begin position="41"/>
        <end position="194"/>
    </location>
</feature>
<keyword evidence="5" id="KW-1185">Reference proteome</keyword>
<dbReference type="AlphaFoldDB" id="A0A6P1BHQ7"/>
<accession>A0A6P1BHQ7</accession>